<dbReference type="PROSITE" id="PS50835">
    <property type="entry name" value="IG_LIKE"/>
    <property type="match status" value="1"/>
</dbReference>
<evidence type="ECO:0000256" key="5">
    <source>
        <dbReference type="ARBA" id="ARBA00022536"/>
    </source>
</evidence>
<feature type="compositionally biased region" description="Acidic residues" evidence="12">
    <location>
        <begin position="347"/>
        <end position="359"/>
    </location>
</feature>
<dbReference type="Pfam" id="PF13895">
    <property type="entry name" value="Ig_2"/>
    <property type="match status" value="1"/>
</dbReference>
<feature type="compositionally biased region" description="Polar residues" evidence="12">
    <location>
        <begin position="401"/>
        <end position="413"/>
    </location>
</feature>
<evidence type="ECO:0000259" key="13">
    <source>
        <dbReference type="PROSITE" id="PS50835"/>
    </source>
</evidence>
<evidence type="ECO:0000256" key="10">
    <source>
        <dbReference type="ARBA" id="ARBA00023157"/>
    </source>
</evidence>
<keyword evidence="3" id="KW-1003">Cell membrane</keyword>
<keyword evidence="11" id="KW-0325">Glycoprotein</keyword>
<evidence type="ECO:0000256" key="12">
    <source>
        <dbReference type="SAM" id="MobiDB-lite"/>
    </source>
</evidence>
<dbReference type="PANTHER" id="PTHR11100">
    <property type="entry name" value="HEREGULIN-NEUREGULIN FAMILY MEMBER"/>
    <property type="match status" value="1"/>
</dbReference>
<reference evidence="14 15" key="1">
    <citation type="submission" date="2019-01" db="EMBL/GenBank/DDBJ databases">
        <title>Genome Assembly of Collichthys lucidus.</title>
        <authorList>
            <person name="Cai M."/>
            <person name="Xiao S."/>
        </authorList>
    </citation>
    <scope>NUCLEOTIDE SEQUENCE [LARGE SCALE GENOMIC DNA]</scope>
    <source>
        <strain evidence="14">JT15FE1705JMU</strain>
        <tissue evidence="14">Muscle</tissue>
    </source>
</reference>
<evidence type="ECO:0000256" key="6">
    <source>
        <dbReference type="ARBA" id="ARBA00022692"/>
    </source>
</evidence>
<evidence type="ECO:0000313" key="15">
    <source>
        <dbReference type="Proteomes" id="UP000298787"/>
    </source>
</evidence>
<dbReference type="InterPro" id="IPR013783">
    <property type="entry name" value="Ig-like_fold"/>
</dbReference>
<dbReference type="GO" id="GO:0048513">
    <property type="term" value="P:animal organ development"/>
    <property type="evidence" value="ECO:0007669"/>
    <property type="project" value="TreeGrafter"/>
</dbReference>
<comment type="subcellular location">
    <subcellularLocation>
        <location evidence="1">Cell membrane</location>
        <topology evidence="1">Single-pass type I membrane protein</topology>
    </subcellularLocation>
    <subcellularLocation>
        <location evidence="2">Secreted</location>
    </subcellularLocation>
</comment>
<keyword evidence="10" id="KW-1015">Disulfide bond</keyword>
<dbReference type="InterPro" id="IPR036179">
    <property type="entry name" value="Ig-like_dom_sf"/>
</dbReference>
<keyword evidence="15" id="KW-1185">Reference proteome</keyword>
<dbReference type="PANTHER" id="PTHR11100:SF20">
    <property type="entry name" value="PRO-NEUREGULIN-2, MEMBRANE-BOUND ISOFORM"/>
    <property type="match status" value="1"/>
</dbReference>
<keyword evidence="7" id="KW-1133">Transmembrane helix</keyword>
<dbReference type="InterPro" id="IPR007110">
    <property type="entry name" value="Ig-like_dom"/>
</dbReference>
<dbReference type="Gene3D" id="2.60.40.10">
    <property type="entry name" value="Immunoglobulins"/>
    <property type="match status" value="1"/>
</dbReference>
<dbReference type="GO" id="GO:0007399">
    <property type="term" value="P:nervous system development"/>
    <property type="evidence" value="ECO:0007669"/>
    <property type="project" value="InterPro"/>
</dbReference>
<keyword evidence="5" id="KW-0245">EGF-like domain</keyword>
<feature type="compositionally biased region" description="Polar residues" evidence="12">
    <location>
        <begin position="328"/>
        <end position="346"/>
    </location>
</feature>
<dbReference type="EMBL" id="CM014083">
    <property type="protein sequence ID" value="TKS72680.1"/>
    <property type="molecule type" value="Genomic_DNA"/>
</dbReference>
<dbReference type="GO" id="GO:0035556">
    <property type="term" value="P:intracellular signal transduction"/>
    <property type="evidence" value="ECO:0007669"/>
    <property type="project" value="TreeGrafter"/>
</dbReference>
<dbReference type="Pfam" id="PF02158">
    <property type="entry name" value="Neuregulin"/>
    <property type="match status" value="3"/>
</dbReference>
<proteinExistence type="predicted"/>
<dbReference type="InterPro" id="IPR002154">
    <property type="entry name" value="Neuregulin_C"/>
</dbReference>
<organism evidence="14 15">
    <name type="scientific">Collichthys lucidus</name>
    <name type="common">Big head croaker</name>
    <name type="synonym">Sciaena lucida</name>
    <dbReference type="NCBI Taxonomy" id="240159"/>
    <lineage>
        <taxon>Eukaryota</taxon>
        <taxon>Metazoa</taxon>
        <taxon>Chordata</taxon>
        <taxon>Craniata</taxon>
        <taxon>Vertebrata</taxon>
        <taxon>Euteleostomi</taxon>
        <taxon>Actinopterygii</taxon>
        <taxon>Neopterygii</taxon>
        <taxon>Teleostei</taxon>
        <taxon>Neoteleostei</taxon>
        <taxon>Acanthomorphata</taxon>
        <taxon>Eupercaria</taxon>
        <taxon>Sciaenidae</taxon>
        <taxon>Collichthys</taxon>
    </lineage>
</organism>
<evidence type="ECO:0000256" key="11">
    <source>
        <dbReference type="ARBA" id="ARBA00023180"/>
    </source>
</evidence>
<evidence type="ECO:0000256" key="8">
    <source>
        <dbReference type="ARBA" id="ARBA00023030"/>
    </source>
</evidence>
<dbReference type="GO" id="GO:0005886">
    <property type="term" value="C:plasma membrane"/>
    <property type="evidence" value="ECO:0007669"/>
    <property type="project" value="UniProtKB-SubCell"/>
</dbReference>
<dbReference type="SUPFAM" id="SSF48726">
    <property type="entry name" value="Immunoglobulin"/>
    <property type="match status" value="1"/>
</dbReference>
<feature type="region of interest" description="Disordered" evidence="12">
    <location>
        <begin position="94"/>
        <end position="127"/>
    </location>
</feature>
<dbReference type="AlphaFoldDB" id="A0A4U5UF51"/>
<dbReference type="GO" id="GO:0005615">
    <property type="term" value="C:extracellular space"/>
    <property type="evidence" value="ECO:0007669"/>
    <property type="project" value="TreeGrafter"/>
</dbReference>
<keyword evidence="9" id="KW-0472">Membrane</keyword>
<dbReference type="GO" id="GO:0008083">
    <property type="term" value="F:growth factor activity"/>
    <property type="evidence" value="ECO:0007669"/>
    <property type="project" value="UniProtKB-KW"/>
</dbReference>
<dbReference type="InterPro" id="IPR040180">
    <property type="entry name" value="Neuregulin"/>
</dbReference>
<evidence type="ECO:0000256" key="3">
    <source>
        <dbReference type="ARBA" id="ARBA00022475"/>
    </source>
</evidence>
<keyword evidence="8" id="KW-0339">Growth factor</keyword>
<evidence type="ECO:0000256" key="4">
    <source>
        <dbReference type="ARBA" id="ARBA00022525"/>
    </source>
</evidence>
<evidence type="ECO:0000313" key="14">
    <source>
        <dbReference type="EMBL" id="TKS72680.1"/>
    </source>
</evidence>
<evidence type="ECO:0000256" key="9">
    <source>
        <dbReference type="ARBA" id="ARBA00023136"/>
    </source>
</evidence>
<feature type="compositionally biased region" description="Basic residues" evidence="12">
    <location>
        <begin position="316"/>
        <end position="325"/>
    </location>
</feature>
<feature type="region of interest" description="Disordered" evidence="12">
    <location>
        <begin position="297"/>
        <end position="423"/>
    </location>
</feature>
<evidence type="ECO:0000256" key="7">
    <source>
        <dbReference type="ARBA" id="ARBA00022989"/>
    </source>
</evidence>
<keyword evidence="6" id="KW-0812">Transmembrane</keyword>
<evidence type="ECO:0000256" key="1">
    <source>
        <dbReference type="ARBA" id="ARBA00004251"/>
    </source>
</evidence>
<name>A0A4U5UF51_COLLU</name>
<sequence length="423" mass="47773">MRCLFCPSAPKLRLTRGQSLMEGDKLYLKCEASGNPSPSFRWYKDGHELQKGRDLKIKTNNHARRCNDSEKTYCVNGGDCYFIHGINQLSCKKQRKKMHSHLHQNQNQRVEQPMSNGPHPPRPGPEEIPLDVSLKTVEIPRQRQVQVTLRHEEQTWSMERTESMNSDCQSGGLSSSVGTSKCSSPACMARRAAHWGCTDTSGPGMQYGDSYDSLRDSPHSDRYVSALTTPARLSPVEFHYPPLPPQVPTFQITSPNTSHALSLPPNAAAYHRDDDQPLLRCPDVRMVRTHVPYRLPDDEAYETTQEYASSREPIRSRRRPRRNRLNGHISQRSAGLRDYSSQSFSQSEEEEEEEEEEDAHGESTPFLSMQNMNMDPPLTVPGFRSSSGADTRTHRGLSRPGTRSNGQSRGSQSHRSKADNMPL</sequence>
<dbReference type="STRING" id="240159.A0A4U5UF51"/>
<gene>
    <name evidence="14" type="ORF">D9C73_006757</name>
</gene>
<accession>A0A4U5UF51</accession>
<protein>
    <submittedName>
        <fullName evidence="14">Pro-neuregulin-2, membrane-bound isoform</fullName>
    </submittedName>
</protein>
<evidence type="ECO:0000256" key="2">
    <source>
        <dbReference type="ARBA" id="ARBA00004613"/>
    </source>
</evidence>
<feature type="domain" description="Ig-like" evidence="13">
    <location>
        <begin position="10"/>
        <end position="74"/>
    </location>
</feature>
<keyword evidence="4" id="KW-0964">Secreted</keyword>
<dbReference type="Proteomes" id="UP000298787">
    <property type="component" value="Chromosome 6"/>
</dbReference>